<dbReference type="InterPro" id="IPR025333">
    <property type="entry name" value="DUF4239"/>
</dbReference>
<evidence type="ECO:0008006" key="4">
    <source>
        <dbReference type="Google" id="ProtNLM"/>
    </source>
</evidence>
<dbReference type="EMBL" id="BJMM01000027">
    <property type="protein sequence ID" value="GEB52074.1"/>
    <property type="molecule type" value="Genomic_DNA"/>
</dbReference>
<organism evidence="2 3">
    <name type="scientific">Streptomyces cacaoi</name>
    <dbReference type="NCBI Taxonomy" id="1898"/>
    <lineage>
        <taxon>Bacteria</taxon>
        <taxon>Bacillati</taxon>
        <taxon>Actinomycetota</taxon>
        <taxon>Actinomycetes</taxon>
        <taxon>Kitasatosporales</taxon>
        <taxon>Streptomycetaceae</taxon>
        <taxon>Streptomyces</taxon>
    </lineage>
</organism>
<evidence type="ECO:0000313" key="2">
    <source>
        <dbReference type="EMBL" id="GEB52074.1"/>
    </source>
</evidence>
<keyword evidence="1" id="KW-1133">Transmembrane helix</keyword>
<feature type="transmembrane region" description="Helical" evidence="1">
    <location>
        <begin position="180"/>
        <end position="203"/>
    </location>
</feature>
<evidence type="ECO:0000313" key="3">
    <source>
        <dbReference type="Proteomes" id="UP000319210"/>
    </source>
</evidence>
<feature type="transmembrane region" description="Helical" evidence="1">
    <location>
        <begin position="209"/>
        <end position="229"/>
    </location>
</feature>
<dbReference type="Proteomes" id="UP000319210">
    <property type="component" value="Unassembled WGS sequence"/>
</dbReference>
<protein>
    <recommendedName>
        <fullName evidence="4">DUF4239 domain-containing protein</fullName>
    </recommendedName>
</protein>
<dbReference type="AlphaFoldDB" id="A0A4Y3R3I8"/>
<sequence length="259" mass="28205">MRLARLPAVAACLLLVGAAVLLVNSALPLARHGVRRVVADQNSTVQTAVFAIVGSLYATLVHFSVVVVWNGWSQADTTVVQEANALADLERMSHGFSGPVHRQVRETSLTYTAVVINDEWPAMARRDSAPQAHAALSELWTIYTSMGPDDRGNALYGPSIERLGQLDDNRRLRLRASARAVPTVVWVMFHCGGALAVVMVFFFGVRRDWLQRLIVSVLAGVVALSVFLVTSFERPFAGEAGVRPDAFTAVQAQLREGDR</sequence>
<keyword evidence="3" id="KW-1185">Reference proteome</keyword>
<evidence type="ECO:0000256" key="1">
    <source>
        <dbReference type="SAM" id="Phobius"/>
    </source>
</evidence>
<dbReference type="Pfam" id="PF14023">
    <property type="entry name" value="Bestrophin-like"/>
    <property type="match status" value="1"/>
</dbReference>
<accession>A0A4Y3R3I8</accession>
<gene>
    <name evidence="2" type="ORF">SCA03_46250</name>
</gene>
<comment type="caution">
    <text evidence="2">The sequence shown here is derived from an EMBL/GenBank/DDBJ whole genome shotgun (WGS) entry which is preliminary data.</text>
</comment>
<reference evidence="2 3" key="1">
    <citation type="submission" date="2019-06" db="EMBL/GenBank/DDBJ databases">
        <title>Whole genome shotgun sequence of Streptomyces cacaoi subsp. cacaoi NBRC 12748.</title>
        <authorList>
            <person name="Hosoyama A."/>
            <person name="Uohara A."/>
            <person name="Ohji S."/>
            <person name="Ichikawa N."/>
        </authorList>
    </citation>
    <scope>NUCLEOTIDE SEQUENCE [LARGE SCALE GENOMIC DNA]</scope>
    <source>
        <strain evidence="2 3">NBRC 12748</strain>
    </source>
</reference>
<feature type="transmembrane region" description="Helical" evidence="1">
    <location>
        <begin position="49"/>
        <end position="69"/>
    </location>
</feature>
<keyword evidence="1" id="KW-0472">Membrane</keyword>
<name>A0A4Y3R3I8_STRCI</name>
<proteinExistence type="predicted"/>
<keyword evidence="1" id="KW-0812">Transmembrane</keyword>